<evidence type="ECO:0000256" key="1">
    <source>
        <dbReference type="SAM" id="SignalP"/>
    </source>
</evidence>
<evidence type="ECO:0000313" key="3">
    <source>
        <dbReference type="Proteomes" id="UP001177744"/>
    </source>
</evidence>
<dbReference type="Proteomes" id="UP001177744">
    <property type="component" value="Unassembled WGS sequence"/>
</dbReference>
<dbReference type="PROSITE" id="PS51257">
    <property type="entry name" value="PROKAR_LIPOPROTEIN"/>
    <property type="match status" value="1"/>
</dbReference>
<dbReference type="EMBL" id="JAULJE010000004">
    <property type="protein sequence ID" value="KAK1343699.1"/>
    <property type="molecule type" value="Genomic_DNA"/>
</dbReference>
<comment type="caution">
    <text evidence="2">The sequence shown here is derived from an EMBL/GenBank/DDBJ whole genome shotgun (WGS) entry which is preliminary data.</text>
</comment>
<reference evidence="2" key="1">
    <citation type="submission" date="2023-06" db="EMBL/GenBank/DDBJ databases">
        <title>Reference genome for the Northern bat (Eptesicus nilssonii), a most northern bat species.</title>
        <authorList>
            <person name="Laine V.N."/>
            <person name="Pulliainen A.T."/>
            <person name="Lilley T.M."/>
        </authorList>
    </citation>
    <scope>NUCLEOTIDE SEQUENCE</scope>
    <source>
        <strain evidence="2">BLF_Eptnil</strain>
        <tissue evidence="2">Kidney</tissue>
    </source>
</reference>
<feature type="chain" id="PRO_5041351245" evidence="1">
    <location>
        <begin position="28"/>
        <end position="61"/>
    </location>
</feature>
<keyword evidence="3" id="KW-1185">Reference proteome</keyword>
<organism evidence="2 3">
    <name type="scientific">Cnephaeus nilssonii</name>
    <name type="common">Northern bat</name>
    <name type="synonym">Eptesicus nilssonii</name>
    <dbReference type="NCBI Taxonomy" id="3371016"/>
    <lineage>
        <taxon>Eukaryota</taxon>
        <taxon>Metazoa</taxon>
        <taxon>Chordata</taxon>
        <taxon>Craniata</taxon>
        <taxon>Vertebrata</taxon>
        <taxon>Euteleostomi</taxon>
        <taxon>Mammalia</taxon>
        <taxon>Eutheria</taxon>
        <taxon>Laurasiatheria</taxon>
        <taxon>Chiroptera</taxon>
        <taxon>Yangochiroptera</taxon>
        <taxon>Vespertilionidae</taxon>
        <taxon>Cnephaeus</taxon>
    </lineage>
</organism>
<name>A0AA40I665_CNENI</name>
<gene>
    <name evidence="2" type="ORF">QTO34_014252</name>
</gene>
<feature type="signal peptide" evidence="1">
    <location>
        <begin position="1"/>
        <end position="27"/>
    </location>
</feature>
<dbReference type="AlphaFoldDB" id="A0AA40I665"/>
<sequence>MEKQEVEATSSTMFLLMLASVSCQSSAKSYAAKSKTPAAQETFFHLSHLPTSAWFNPSGWP</sequence>
<protein>
    <submittedName>
        <fullName evidence="2">Uncharacterized protein</fullName>
    </submittedName>
</protein>
<keyword evidence="1" id="KW-0732">Signal</keyword>
<accession>A0AA40I665</accession>
<proteinExistence type="predicted"/>
<evidence type="ECO:0000313" key="2">
    <source>
        <dbReference type="EMBL" id="KAK1343699.1"/>
    </source>
</evidence>